<dbReference type="GeneID" id="63777744"/>
<dbReference type="RefSeq" id="XP_040709526.1">
    <property type="nucleotide sequence ID" value="XM_040861532.1"/>
</dbReference>
<sequence length="359" mass="40784">MDSRSKRLGSDELAPAYIGRPKKRQATPTLVSPHSHHEPASQVYHSGTGNQNVGPGNIIIEGNQILEIPHSQCLADLRSTDPRHDKSRIQNAKGYLLKESYCWILDHADFQKWRHDPNHRLLWIKGDPSKGKTMLLCGIVEEMEKELESNTDAGVLSFFFCQATDLRINNATAVLRGLIYMLVTQKQSLISHVQKQYDHAGKSLFEDANAWVALSKIFCDILSDILQDSSLQSAYFFVDALDECETGLPQLLDLIVRTCSSSRVKWILSSRYRDDIDRMLKPTESRARLSLELKENAEQVSHAVNAYIEYHVSKLEAFKSDPNLQVEVLDMLQEVHSWEVLKVLNDIPPGLKPLYSRMM</sequence>
<evidence type="ECO:0000313" key="5">
    <source>
        <dbReference type="Proteomes" id="UP000193689"/>
    </source>
</evidence>
<evidence type="ECO:0000313" key="4">
    <source>
        <dbReference type="EMBL" id="ORY55255.1"/>
    </source>
</evidence>
<dbReference type="EMBL" id="MCFJ01000028">
    <property type="protein sequence ID" value="ORY55255.1"/>
    <property type="molecule type" value="Genomic_DNA"/>
</dbReference>
<dbReference type="InterPro" id="IPR027417">
    <property type="entry name" value="P-loop_NTPase"/>
</dbReference>
<dbReference type="PANTHER" id="PTHR10039:SF14">
    <property type="entry name" value="NACHT DOMAIN-CONTAINING PROTEIN"/>
    <property type="match status" value="1"/>
</dbReference>
<feature type="region of interest" description="Disordered" evidence="2">
    <location>
        <begin position="1"/>
        <end position="56"/>
    </location>
</feature>
<feature type="compositionally biased region" description="Polar residues" evidence="2">
    <location>
        <begin position="43"/>
        <end position="54"/>
    </location>
</feature>
<evidence type="ECO:0000256" key="2">
    <source>
        <dbReference type="SAM" id="MobiDB-lite"/>
    </source>
</evidence>
<comment type="caution">
    <text evidence="4">The sequence shown here is derived from an EMBL/GenBank/DDBJ whole genome shotgun (WGS) entry which is preliminary data.</text>
</comment>
<feature type="compositionally biased region" description="Basic and acidic residues" evidence="2">
    <location>
        <begin position="1"/>
        <end position="10"/>
    </location>
</feature>
<dbReference type="STRING" id="1141098.A0A1Y2D9D2"/>
<dbReference type="PANTHER" id="PTHR10039">
    <property type="entry name" value="AMELOGENIN"/>
    <property type="match status" value="1"/>
</dbReference>
<dbReference type="InterPro" id="IPR056884">
    <property type="entry name" value="NPHP3-like_N"/>
</dbReference>
<evidence type="ECO:0000259" key="3">
    <source>
        <dbReference type="PROSITE" id="PS50837"/>
    </source>
</evidence>
<evidence type="ECO:0000256" key="1">
    <source>
        <dbReference type="ARBA" id="ARBA00022737"/>
    </source>
</evidence>
<dbReference type="OrthoDB" id="538223at2759"/>
<keyword evidence="5" id="KW-1185">Reference proteome</keyword>
<gene>
    <name evidence="4" type="ORF">BCR38DRAFT_452535</name>
</gene>
<feature type="domain" description="NACHT" evidence="3">
    <location>
        <begin position="120"/>
        <end position="271"/>
    </location>
</feature>
<dbReference type="Pfam" id="PF24883">
    <property type="entry name" value="NPHP3_N"/>
    <property type="match status" value="1"/>
</dbReference>
<protein>
    <submittedName>
        <fullName evidence="4">NACHT domain-domain-containing protein</fullName>
    </submittedName>
</protein>
<dbReference type="Proteomes" id="UP000193689">
    <property type="component" value="Unassembled WGS sequence"/>
</dbReference>
<dbReference type="InParanoid" id="A0A1Y2D9D2"/>
<reference evidence="4 5" key="1">
    <citation type="submission" date="2016-07" db="EMBL/GenBank/DDBJ databases">
        <title>Pervasive Adenine N6-methylation of Active Genes in Fungi.</title>
        <authorList>
            <consortium name="DOE Joint Genome Institute"/>
            <person name="Mondo S.J."/>
            <person name="Dannebaum R.O."/>
            <person name="Kuo R.C."/>
            <person name="Labutti K."/>
            <person name="Haridas S."/>
            <person name="Kuo A."/>
            <person name="Salamov A."/>
            <person name="Ahrendt S.R."/>
            <person name="Lipzen A."/>
            <person name="Sullivan W."/>
            <person name="Andreopoulos W.B."/>
            <person name="Clum A."/>
            <person name="Lindquist E."/>
            <person name="Daum C."/>
            <person name="Ramamoorthy G.K."/>
            <person name="Gryganskyi A."/>
            <person name="Culley D."/>
            <person name="Magnuson J.K."/>
            <person name="James T.Y."/>
            <person name="O'Malley M.A."/>
            <person name="Stajich J.E."/>
            <person name="Spatafora J.W."/>
            <person name="Visel A."/>
            <person name="Grigoriev I.V."/>
        </authorList>
    </citation>
    <scope>NUCLEOTIDE SEQUENCE [LARGE SCALE GENOMIC DNA]</scope>
    <source>
        <strain evidence="4 5">CBS 129021</strain>
    </source>
</reference>
<organism evidence="4 5">
    <name type="scientific">Pseudomassariella vexata</name>
    <dbReference type="NCBI Taxonomy" id="1141098"/>
    <lineage>
        <taxon>Eukaryota</taxon>
        <taxon>Fungi</taxon>
        <taxon>Dikarya</taxon>
        <taxon>Ascomycota</taxon>
        <taxon>Pezizomycotina</taxon>
        <taxon>Sordariomycetes</taxon>
        <taxon>Xylariomycetidae</taxon>
        <taxon>Amphisphaeriales</taxon>
        <taxon>Pseudomassariaceae</taxon>
        <taxon>Pseudomassariella</taxon>
    </lineage>
</organism>
<dbReference type="AlphaFoldDB" id="A0A1Y2D9D2"/>
<accession>A0A1Y2D9D2</accession>
<proteinExistence type="predicted"/>
<dbReference type="Gene3D" id="3.40.50.300">
    <property type="entry name" value="P-loop containing nucleotide triphosphate hydrolases"/>
    <property type="match status" value="1"/>
</dbReference>
<dbReference type="PROSITE" id="PS50837">
    <property type="entry name" value="NACHT"/>
    <property type="match status" value="1"/>
</dbReference>
<name>A0A1Y2D9D2_9PEZI</name>
<dbReference type="InterPro" id="IPR007111">
    <property type="entry name" value="NACHT_NTPase"/>
</dbReference>
<keyword evidence="1" id="KW-0677">Repeat</keyword>